<organism evidence="3 4">
    <name type="scientific">Metallosphaera tengchongensis</name>
    <dbReference type="NCBI Taxonomy" id="1532350"/>
    <lineage>
        <taxon>Archaea</taxon>
        <taxon>Thermoproteota</taxon>
        <taxon>Thermoprotei</taxon>
        <taxon>Sulfolobales</taxon>
        <taxon>Sulfolobaceae</taxon>
        <taxon>Metallosphaera</taxon>
    </lineage>
</organism>
<dbReference type="Pfam" id="PF01796">
    <property type="entry name" value="OB_ChsH2_C"/>
    <property type="match status" value="1"/>
</dbReference>
<dbReference type="KEGG" id="mten:GWK48_07410"/>
<sequence length="177" mass="20173">MIEDVREAKQRDIREALRQLDAITKMTGLPIYPEPKTGNLLWADVRELDLRYQIPVKKISKFFEGLRNGKILATKCGKCGSVYFPPQNDCPKCKVTDLEWMEIVGEGEIVTYTVISVKPPSFAHYPDYVVGIAKFKETNVTAWIDGPREKIKVGGKVRLEIVKREPEGYLTYKLVPV</sequence>
<feature type="domain" description="ChsH2 C-terminal OB-fold" evidence="1">
    <location>
        <begin position="100"/>
        <end position="161"/>
    </location>
</feature>
<dbReference type="Pfam" id="PF12172">
    <property type="entry name" value="zf-ChsH2"/>
    <property type="match status" value="1"/>
</dbReference>
<dbReference type="RefSeq" id="WP_174630998.1">
    <property type="nucleotide sequence ID" value="NZ_CP049074.1"/>
</dbReference>
<dbReference type="InterPro" id="IPR012340">
    <property type="entry name" value="NA-bd_OB-fold"/>
</dbReference>
<dbReference type="EMBL" id="CP049074">
    <property type="protein sequence ID" value="QKR00225.1"/>
    <property type="molecule type" value="Genomic_DNA"/>
</dbReference>
<protein>
    <submittedName>
        <fullName evidence="3">Zn-ribbon domain-containing OB-fold protein</fullName>
    </submittedName>
</protein>
<gene>
    <name evidence="3" type="ORF">GWK48_07410</name>
</gene>
<dbReference type="InterPro" id="IPR052513">
    <property type="entry name" value="Thioester_dehydratase-like"/>
</dbReference>
<reference evidence="3 4" key="1">
    <citation type="submission" date="2020-02" db="EMBL/GenBank/DDBJ databases">
        <title>Comparative genome analysis reveals the metabolism and evolution of the thermophilic archaeal genus Metallosphaera.</title>
        <authorList>
            <person name="Jiang C."/>
        </authorList>
    </citation>
    <scope>NUCLEOTIDE SEQUENCE [LARGE SCALE GENOMIC DNA]</scope>
    <source>
        <strain evidence="3 4">Ric-A</strain>
    </source>
</reference>
<proteinExistence type="predicted"/>
<evidence type="ECO:0000259" key="2">
    <source>
        <dbReference type="Pfam" id="PF12172"/>
    </source>
</evidence>
<name>A0A6N0NVJ0_9CREN</name>
<dbReference type="GeneID" id="55641765"/>
<accession>A0A6N0NVJ0</accession>
<dbReference type="Gene3D" id="6.10.30.10">
    <property type="match status" value="1"/>
</dbReference>
<dbReference type="InterPro" id="IPR002878">
    <property type="entry name" value="ChsH2_C"/>
</dbReference>
<evidence type="ECO:0000313" key="3">
    <source>
        <dbReference type="EMBL" id="QKR00225.1"/>
    </source>
</evidence>
<dbReference type="PANTHER" id="PTHR34075:SF6">
    <property type="entry name" value="DNA-BINDING PROTEIN"/>
    <property type="match status" value="1"/>
</dbReference>
<dbReference type="AlphaFoldDB" id="A0A6N0NVJ0"/>
<feature type="domain" description="ChsH2 rubredoxin-like zinc ribbon" evidence="2">
    <location>
        <begin position="63"/>
        <end position="99"/>
    </location>
</feature>
<keyword evidence="4" id="KW-1185">Reference proteome</keyword>
<evidence type="ECO:0000313" key="4">
    <source>
        <dbReference type="Proteomes" id="UP000509301"/>
    </source>
</evidence>
<dbReference type="InterPro" id="IPR022002">
    <property type="entry name" value="ChsH2_Znr"/>
</dbReference>
<dbReference type="OrthoDB" id="9573at2157"/>
<evidence type="ECO:0000259" key="1">
    <source>
        <dbReference type="Pfam" id="PF01796"/>
    </source>
</evidence>
<dbReference type="Proteomes" id="UP000509301">
    <property type="component" value="Chromosome"/>
</dbReference>
<dbReference type="PANTHER" id="PTHR34075">
    <property type="entry name" value="BLR3430 PROTEIN"/>
    <property type="match status" value="1"/>
</dbReference>
<dbReference type="SUPFAM" id="SSF50249">
    <property type="entry name" value="Nucleic acid-binding proteins"/>
    <property type="match status" value="1"/>
</dbReference>